<dbReference type="InterPro" id="IPR008081">
    <property type="entry name" value="Cytoplasmic_FMR1-int"/>
</dbReference>
<dbReference type="GO" id="GO:0031267">
    <property type="term" value="F:small GTPase binding"/>
    <property type="evidence" value="ECO:0007669"/>
    <property type="project" value="InterPro"/>
</dbReference>
<evidence type="ECO:0000313" key="2">
    <source>
        <dbReference type="Proteomes" id="UP000050761"/>
    </source>
</evidence>
<proteinExistence type="predicted"/>
<keyword evidence="2" id="KW-1185">Reference proteome</keyword>
<dbReference type="AlphaFoldDB" id="A0A183G3L3"/>
<accession>A0A3P8EBT1</accession>
<dbReference type="Proteomes" id="UP000050761">
    <property type="component" value="Unassembled WGS sequence"/>
</dbReference>
<protein>
    <submittedName>
        <fullName evidence="3">RGS domain-containing protein</fullName>
    </submittedName>
</protein>
<dbReference type="WBParaSite" id="HPBE_0001600501-mRNA-1">
    <property type="protein sequence ID" value="HPBE_0001600501-mRNA-1"/>
    <property type="gene ID" value="HPBE_0001600501"/>
</dbReference>
<dbReference type="PANTHER" id="PTHR12195">
    <property type="entry name" value="CYTOPLASMIC FMR1-INTERACTING PROTEIN-RELATED"/>
    <property type="match status" value="1"/>
</dbReference>
<accession>A0A183G3L3</accession>
<gene>
    <name evidence="1" type="ORF">HPBE_LOCUS16003</name>
</gene>
<sequence length="165" mass="19373">MAEPVSLKDALGNVELLEDLILPDDQPSIEARPLPLLCRTNFDTNFEDRNAYVTGVSKYIEEATRHALFVRFFFRFERRNLRQITLFQNDLLSEGLQHAANLYTWRCCSRAAPTVKSNDQPNRVEINMKVVEVLRPEVDKLQRFMMFTVSSNFRRHRFVPRPVKE</sequence>
<dbReference type="GO" id="GO:0030833">
    <property type="term" value="P:regulation of actin filament polymerization"/>
    <property type="evidence" value="ECO:0007669"/>
    <property type="project" value="InterPro"/>
</dbReference>
<dbReference type="EMBL" id="UZAH01029168">
    <property type="protein sequence ID" value="VDP04626.1"/>
    <property type="molecule type" value="Genomic_DNA"/>
</dbReference>
<organism evidence="2 3">
    <name type="scientific">Heligmosomoides polygyrus</name>
    <name type="common">Parasitic roundworm</name>
    <dbReference type="NCBI Taxonomy" id="6339"/>
    <lineage>
        <taxon>Eukaryota</taxon>
        <taxon>Metazoa</taxon>
        <taxon>Ecdysozoa</taxon>
        <taxon>Nematoda</taxon>
        <taxon>Chromadorea</taxon>
        <taxon>Rhabditida</taxon>
        <taxon>Rhabditina</taxon>
        <taxon>Rhabditomorpha</taxon>
        <taxon>Strongyloidea</taxon>
        <taxon>Heligmosomidae</taxon>
        <taxon>Heligmosomoides</taxon>
    </lineage>
</organism>
<reference evidence="3" key="2">
    <citation type="submission" date="2019-09" db="UniProtKB">
        <authorList>
            <consortium name="WormBaseParasite"/>
        </authorList>
    </citation>
    <scope>IDENTIFICATION</scope>
</reference>
<dbReference type="OrthoDB" id="10265867at2759"/>
<reference evidence="1 2" key="1">
    <citation type="submission" date="2018-11" db="EMBL/GenBank/DDBJ databases">
        <authorList>
            <consortium name="Pathogen Informatics"/>
        </authorList>
    </citation>
    <scope>NUCLEOTIDE SEQUENCE [LARGE SCALE GENOMIC DNA]</scope>
</reference>
<name>A0A183G3L3_HELPZ</name>
<evidence type="ECO:0000313" key="3">
    <source>
        <dbReference type="WBParaSite" id="HPBE_0001600501-mRNA-1"/>
    </source>
</evidence>
<evidence type="ECO:0000313" key="1">
    <source>
        <dbReference type="EMBL" id="VDP04626.1"/>
    </source>
</evidence>